<comment type="caution">
    <text evidence="11">The sequence shown here is derived from an EMBL/GenBank/DDBJ whole genome shotgun (WGS) entry which is preliminary data.</text>
</comment>
<evidence type="ECO:0000256" key="5">
    <source>
        <dbReference type="ARBA" id="ARBA00022833"/>
    </source>
</evidence>
<evidence type="ECO:0000256" key="9">
    <source>
        <dbReference type="PIRSR" id="PIRSR602481-1"/>
    </source>
</evidence>
<evidence type="ECO:0000256" key="1">
    <source>
        <dbReference type="ARBA" id="ARBA00004496"/>
    </source>
</evidence>
<accession>A0A919XW62</accession>
<keyword evidence="3" id="KW-0963">Cytoplasm</keyword>
<dbReference type="PANTHER" id="PTHR33202">
    <property type="entry name" value="ZINC UPTAKE REGULATION PROTEIN"/>
    <property type="match status" value="1"/>
</dbReference>
<dbReference type="Gene3D" id="3.30.1490.190">
    <property type="match status" value="1"/>
</dbReference>
<dbReference type="GO" id="GO:0008270">
    <property type="term" value="F:zinc ion binding"/>
    <property type="evidence" value="ECO:0007669"/>
    <property type="project" value="TreeGrafter"/>
</dbReference>
<dbReference type="EMBL" id="BORR01000024">
    <property type="protein sequence ID" value="GIO39586.1"/>
    <property type="molecule type" value="Genomic_DNA"/>
</dbReference>
<dbReference type="Gene3D" id="1.10.10.10">
    <property type="entry name" value="Winged helix-like DNA-binding domain superfamily/Winged helix DNA-binding domain"/>
    <property type="match status" value="1"/>
</dbReference>
<evidence type="ECO:0000256" key="10">
    <source>
        <dbReference type="PIRSR" id="PIRSR602481-2"/>
    </source>
</evidence>
<dbReference type="RefSeq" id="WP_249413154.1">
    <property type="nucleotide sequence ID" value="NZ_BORR01000024.1"/>
</dbReference>
<comment type="cofactor">
    <cofactor evidence="10">
        <name>Mn(2+)</name>
        <dbReference type="ChEBI" id="CHEBI:29035"/>
    </cofactor>
    <cofactor evidence="10">
        <name>Fe(2+)</name>
        <dbReference type="ChEBI" id="CHEBI:29033"/>
    </cofactor>
    <text evidence="10">Binds 1 Mn(2+) or Fe(2+) ion per subunit.</text>
</comment>
<dbReference type="AlphaFoldDB" id="A0A919XW62"/>
<evidence type="ECO:0000256" key="6">
    <source>
        <dbReference type="ARBA" id="ARBA00023015"/>
    </source>
</evidence>
<evidence type="ECO:0000256" key="7">
    <source>
        <dbReference type="ARBA" id="ARBA00023125"/>
    </source>
</evidence>
<feature type="binding site" evidence="9">
    <location>
        <position position="110"/>
    </location>
    <ligand>
        <name>Zn(2+)</name>
        <dbReference type="ChEBI" id="CHEBI:29105"/>
    </ligand>
</feature>
<dbReference type="Proteomes" id="UP000681162">
    <property type="component" value="Unassembled WGS sequence"/>
</dbReference>
<dbReference type="PANTHER" id="PTHR33202:SF1">
    <property type="entry name" value="FERRIC UPTAKE REGULATION PROTEIN"/>
    <property type="match status" value="1"/>
</dbReference>
<sequence length="154" mass="17853">MYLEKRGREEMENLAESIISGMETEGLRITVQRRLIAELFSSSAGFVLPRQVHTHISRHIPGVSYDTVYRNLRLLVQINLLEQFDFPDGVRFKLRCGPDHHHHHFICQSCHMTYPLDFCPVDQGIQPPDGFVIRSHKFEIYGLCGDCSREPKED</sequence>
<protein>
    <submittedName>
        <fullName evidence="11">Zinc-specific metallo-regulatory protein</fullName>
    </submittedName>
</protein>
<keyword evidence="8" id="KW-0804">Transcription</keyword>
<comment type="subcellular location">
    <subcellularLocation>
        <location evidence="1">Cytoplasm</location>
    </subcellularLocation>
</comment>
<organism evidence="11 12">
    <name type="scientific">Paenibacillus antibioticophila</name>
    <dbReference type="NCBI Taxonomy" id="1274374"/>
    <lineage>
        <taxon>Bacteria</taxon>
        <taxon>Bacillati</taxon>
        <taxon>Bacillota</taxon>
        <taxon>Bacilli</taxon>
        <taxon>Bacillales</taxon>
        <taxon>Paenibacillaceae</taxon>
        <taxon>Paenibacillus</taxon>
    </lineage>
</organism>
<proteinExistence type="inferred from homology"/>
<dbReference type="CDD" id="cd07153">
    <property type="entry name" value="Fur_like"/>
    <property type="match status" value="1"/>
</dbReference>
<dbReference type="Pfam" id="PF01475">
    <property type="entry name" value="FUR"/>
    <property type="match status" value="1"/>
</dbReference>
<keyword evidence="9" id="KW-0479">Metal-binding</keyword>
<gene>
    <name evidence="11" type="primary">zur</name>
    <name evidence="11" type="ORF">J41TS12_44470</name>
</gene>
<dbReference type="GO" id="GO:0000976">
    <property type="term" value="F:transcription cis-regulatory region binding"/>
    <property type="evidence" value="ECO:0007669"/>
    <property type="project" value="TreeGrafter"/>
</dbReference>
<keyword evidence="6" id="KW-0805">Transcription regulation</keyword>
<reference evidence="11 12" key="1">
    <citation type="submission" date="2021-03" db="EMBL/GenBank/DDBJ databases">
        <title>Antimicrobial resistance genes in bacteria isolated from Japanese honey, and their potential for conferring macrolide and lincosamide resistance in the American foulbrood pathogen Paenibacillus larvae.</title>
        <authorList>
            <person name="Okamoto M."/>
            <person name="Kumagai M."/>
            <person name="Kanamori H."/>
            <person name="Takamatsu D."/>
        </authorList>
    </citation>
    <scope>NUCLEOTIDE SEQUENCE [LARGE SCALE GENOMIC DNA]</scope>
    <source>
        <strain evidence="11 12">J41TS12</strain>
    </source>
</reference>
<dbReference type="GO" id="GO:0003700">
    <property type="term" value="F:DNA-binding transcription factor activity"/>
    <property type="evidence" value="ECO:0007669"/>
    <property type="project" value="InterPro"/>
</dbReference>
<evidence type="ECO:0000256" key="4">
    <source>
        <dbReference type="ARBA" id="ARBA00022491"/>
    </source>
</evidence>
<evidence type="ECO:0000313" key="12">
    <source>
        <dbReference type="Proteomes" id="UP000681162"/>
    </source>
</evidence>
<feature type="binding site" evidence="9">
    <location>
        <position position="107"/>
    </location>
    <ligand>
        <name>Zn(2+)</name>
        <dbReference type="ChEBI" id="CHEBI:29105"/>
    </ligand>
</feature>
<name>A0A919XW62_9BACL</name>
<feature type="binding site" evidence="9">
    <location>
        <position position="144"/>
    </location>
    <ligand>
        <name>Zn(2+)</name>
        <dbReference type="ChEBI" id="CHEBI:29105"/>
    </ligand>
</feature>
<dbReference type="InterPro" id="IPR036388">
    <property type="entry name" value="WH-like_DNA-bd_sf"/>
</dbReference>
<dbReference type="GO" id="GO:0005737">
    <property type="term" value="C:cytoplasm"/>
    <property type="evidence" value="ECO:0007669"/>
    <property type="project" value="UniProtKB-SubCell"/>
</dbReference>
<evidence type="ECO:0000313" key="11">
    <source>
        <dbReference type="EMBL" id="GIO39586.1"/>
    </source>
</evidence>
<feature type="binding site" evidence="10">
    <location>
        <position position="136"/>
    </location>
    <ligand>
        <name>Fe cation</name>
        <dbReference type="ChEBI" id="CHEBI:24875"/>
    </ligand>
</feature>
<evidence type="ECO:0000256" key="8">
    <source>
        <dbReference type="ARBA" id="ARBA00023163"/>
    </source>
</evidence>
<feature type="binding site" evidence="10">
    <location>
        <position position="101"/>
    </location>
    <ligand>
        <name>Fe cation</name>
        <dbReference type="ChEBI" id="CHEBI:24875"/>
    </ligand>
</feature>
<comment type="similarity">
    <text evidence="2">Belongs to the Fur family.</text>
</comment>
<dbReference type="GO" id="GO:0045892">
    <property type="term" value="P:negative regulation of DNA-templated transcription"/>
    <property type="evidence" value="ECO:0007669"/>
    <property type="project" value="TreeGrafter"/>
</dbReference>
<keyword evidence="7" id="KW-0238">DNA-binding</keyword>
<dbReference type="SUPFAM" id="SSF46785">
    <property type="entry name" value="Winged helix' DNA-binding domain"/>
    <property type="match status" value="1"/>
</dbReference>
<evidence type="ECO:0000256" key="3">
    <source>
        <dbReference type="ARBA" id="ARBA00022490"/>
    </source>
</evidence>
<dbReference type="InterPro" id="IPR036390">
    <property type="entry name" value="WH_DNA-bd_sf"/>
</dbReference>
<keyword evidence="12" id="KW-1185">Reference proteome</keyword>
<keyword evidence="10" id="KW-0408">Iron</keyword>
<dbReference type="GO" id="GO:1900376">
    <property type="term" value="P:regulation of secondary metabolite biosynthetic process"/>
    <property type="evidence" value="ECO:0007669"/>
    <property type="project" value="TreeGrafter"/>
</dbReference>
<keyword evidence="5 9" id="KW-0862">Zinc</keyword>
<evidence type="ECO:0000256" key="2">
    <source>
        <dbReference type="ARBA" id="ARBA00007957"/>
    </source>
</evidence>
<feature type="binding site" evidence="9">
    <location>
        <position position="147"/>
    </location>
    <ligand>
        <name>Zn(2+)</name>
        <dbReference type="ChEBI" id="CHEBI:29105"/>
    </ligand>
</feature>
<keyword evidence="4" id="KW-0678">Repressor</keyword>
<dbReference type="InterPro" id="IPR002481">
    <property type="entry name" value="FUR"/>
</dbReference>
<comment type="cofactor">
    <cofactor evidence="9">
        <name>Zn(2+)</name>
        <dbReference type="ChEBI" id="CHEBI:29105"/>
    </cofactor>
    <text evidence="9">Binds 1 zinc ion per subunit.</text>
</comment>
<dbReference type="InterPro" id="IPR043135">
    <property type="entry name" value="Fur_C"/>
</dbReference>